<protein>
    <submittedName>
        <fullName evidence="12">C-C chemokine receptor type 8-like</fullName>
    </submittedName>
</protein>
<feature type="transmembrane region" description="Helical" evidence="9">
    <location>
        <begin position="167"/>
        <end position="187"/>
    </location>
</feature>
<comment type="subcellular location">
    <subcellularLocation>
        <location evidence="1">Membrane</location>
    </subcellularLocation>
</comment>
<dbReference type="GO" id="GO:0007204">
    <property type="term" value="P:positive regulation of cytosolic calcium ion concentration"/>
    <property type="evidence" value="ECO:0007669"/>
    <property type="project" value="TreeGrafter"/>
</dbReference>
<evidence type="ECO:0000256" key="1">
    <source>
        <dbReference type="ARBA" id="ARBA00004370"/>
    </source>
</evidence>
<dbReference type="InterPro" id="IPR017452">
    <property type="entry name" value="GPCR_Rhodpsn_7TM"/>
</dbReference>
<evidence type="ECO:0000256" key="3">
    <source>
        <dbReference type="ARBA" id="ARBA00022989"/>
    </source>
</evidence>
<dbReference type="GO" id="GO:0019957">
    <property type="term" value="F:C-C chemokine binding"/>
    <property type="evidence" value="ECO:0007669"/>
    <property type="project" value="TreeGrafter"/>
</dbReference>
<keyword evidence="4 8" id="KW-0297">G-protein coupled receptor</keyword>
<evidence type="ECO:0000256" key="8">
    <source>
        <dbReference type="RuleBase" id="RU000688"/>
    </source>
</evidence>
<dbReference type="Gene3D" id="1.20.1070.10">
    <property type="entry name" value="Rhodopsin 7-helix transmembrane proteins"/>
    <property type="match status" value="1"/>
</dbReference>
<dbReference type="InterPro" id="IPR000276">
    <property type="entry name" value="GPCR_Rhodpsn"/>
</dbReference>
<dbReference type="PRINTS" id="PR00237">
    <property type="entry name" value="GPCRRHODOPSN"/>
</dbReference>
<sequence length="298" mass="33639">MCTNLVTNYKKRLTSVLSKKGLSIKFEKLTTVTNILLLNMVVSSLIFMSSLPFEALDNQLSEWIFGDVMCRIVGSVYYLGFYSSVLLLTLLTFDRHLAVVYSLNAARVRNQRYAVISCAAIWVISSLACIRPMILYKTFKYMNTTLCQQFPLDVDSLNMEMLRTSGFYIQLLLFWIFPLSVIIYCYVRIAISVISWWCCSYREEAGFALSSRAERFSPPASQIREDGAPHPAALGWAARPRECWHAGSTGWAEEVEGAAGTGSPCRHLSLRLTVALRSLVCRKPVEERAAVLEDCSLY</sequence>
<dbReference type="GO" id="GO:0019722">
    <property type="term" value="P:calcium-mediated signaling"/>
    <property type="evidence" value="ECO:0007669"/>
    <property type="project" value="TreeGrafter"/>
</dbReference>
<dbReference type="PANTHER" id="PTHR10489">
    <property type="entry name" value="CELL ADHESION MOLECULE"/>
    <property type="match status" value="1"/>
</dbReference>
<evidence type="ECO:0000256" key="2">
    <source>
        <dbReference type="ARBA" id="ARBA00022692"/>
    </source>
</evidence>
<dbReference type="GO" id="GO:0016493">
    <property type="term" value="F:C-C chemokine receptor activity"/>
    <property type="evidence" value="ECO:0007669"/>
    <property type="project" value="TreeGrafter"/>
</dbReference>
<dbReference type="GO" id="GO:0009897">
    <property type="term" value="C:external side of plasma membrane"/>
    <property type="evidence" value="ECO:0007669"/>
    <property type="project" value="TreeGrafter"/>
</dbReference>
<feature type="transmembrane region" description="Helical" evidence="9">
    <location>
        <begin position="72"/>
        <end position="93"/>
    </location>
</feature>
<proteinExistence type="inferred from homology"/>
<dbReference type="OrthoDB" id="9876908at2759"/>
<dbReference type="PROSITE" id="PS50262">
    <property type="entry name" value="G_PROTEIN_RECEP_F1_2"/>
    <property type="match status" value="1"/>
</dbReference>
<dbReference type="GeneID" id="117561198"/>
<name>A0A6P8VTU0_GYMAC</name>
<keyword evidence="6 8" id="KW-0675">Receptor</keyword>
<dbReference type="AlphaFoldDB" id="A0A6P8VTU0"/>
<gene>
    <name evidence="12" type="primary">LOC117561198</name>
</gene>
<dbReference type="Pfam" id="PF00001">
    <property type="entry name" value="7tm_1"/>
    <property type="match status" value="1"/>
</dbReference>
<dbReference type="PROSITE" id="PS00237">
    <property type="entry name" value="G_PROTEIN_RECEP_F1_1"/>
    <property type="match status" value="1"/>
</dbReference>
<dbReference type="InParanoid" id="A0A6P8VTU0"/>
<accession>A0A6P8VTU0</accession>
<keyword evidence="7 8" id="KW-0807">Transducer</keyword>
<dbReference type="GO" id="GO:0060326">
    <property type="term" value="P:cell chemotaxis"/>
    <property type="evidence" value="ECO:0007669"/>
    <property type="project" value="TreeGrafter"/>
</dbReference>
<feature type="domain" description="G-protein coupled receptors family 1 profile" evidence="10">
    <location>
        <begin position="1"/>
        <end position="193"/>
    </location>
</feature>
<feature type="transmembrane region" description="Helical" evidence="9">
    <location>
        <begin position="29"/>
        <end position="52"/>
    </location>
</feature>
<dbReference type="RefSeq" id="XP_034094389.1">
    <property type="nucleotide sequence ID" value="XM_034238498.1"/>
</dbReference>
<evidence type="ECO:0000313" key="12">
    <source>
        <dbReference type="RefSeq" id="XP_034094389.1"/>
    </source>
</evidence>
<evidence type="ECO:0000256" key="5">
    <source>
        <dbReference type="ARBA" id="ARBA00023136"/>
    </source>
</evidence>
<evidence type="ECO:0000256" key="7">
    <source>
        <dbReference type="ARBA" id="ARBA00023224"/>
    </source>
</evidence>
<dbReference type="PANTHER" id="PTHR10489:SF922">
    <property type="entry name" value="C-C CHEMOKINE RECEPTOR FAMILY-LIKE-RELATED"/>
    <property type="match status" value="1"/>
</dbReference>
<feature type="transmembrane region" description="Helical" evidence="9">
    <location>
        <begin position="113"/>
        <end position="134"/>
    </location>
</feature>
<evidence type="ECO:0000256" key="9">
    <source>
        <dbReference type="SAM" id="Phobius"/>
    </source>
</evidence>
<dbReference type="SUPFAM" id="SSF81321">
    <property type="entry name" value="Family A G protein-coupled receptor-like"/>
    <property type="match status" value="1"/>
</dbReference>
<organism evidence="11 12">
    <name type="scientific">Gymnodraco acuticeps</name>
    <name type="common">Antarctic dragonfish</name>
    <dbReference type="NCBI Taxonomy" id="8218"/>
    <lineage>
        <taxon>Eukaryota</taxon>
        <taxon>Metazoa</taxon>
        <taxon>Chordata</taxon>
        <taxon>Craniata</taxon>
        <taxon>Vertebrata</taxon>
        <taxon>Euteleostomi</taxon>
        <taxon>Actinopterygii</taxon>
        <taxon>Neopterygii</taxon>
        <taxon>Teleostei</taxon>
        <taxon>Neoteleostei</taxon>
        <taxon>Acanthomorphata</taxon>
        <taxon>Eupercaria</taxon>
        <taxon>Perciformes</taxon>
        <taxon>Notothenioidei</taxon>
        <taxon>Bathydraconidae</taxon>
        <taxon>Gymnodraco</taxon>
    </lineage>
</organism>
<reference evidence="12" key="1">
    <citation type="submission" date="2025-08" db="UniProtKB">
        <authorList>
            <consortium name="RefSeq"/>
        </authorList>
    </citation>
    <scope>IDENTIFICATION</scope>
</reference>
<keyword evidence="3 9" id="KW-1133">Transmembrane helix</keyword>
<evidence type="ECO:0000259" key="10">
    <source>
        <dbReference type="PROSITE" id="PS50262"/>
    </source>
</evidence>
<dbReference type="KEGG" id="gacu:117561198"/>
<keyword evidence="2 8" id="KW-0812">Transmembrane</keyword>
<dbReference type="InterPro" id="IPR050119">
    <property type="entry name" value="CCR1-9-like"/>
</dbReference>
<dbReference type="Proteomes" id="UP000515161">
    <property type="component" value="Unplaced"/>
</dbReference>
<keyword evidence="5 9" id="KW-0472">Membrane</keyword>
<evidence type="ECO:0000256" key="6">
    <source>
        <dbReference type="ARBA" id="ARBA00023170"/>
    </source>
</evidence>
<comment type="similarity">
    <text evidence="8">Belongs to the G-protein coupled receptor 1 family.</text>
</comment>
<dbReference type="GO" id="GO:0006955">
    <property type="term" value="P:immune response"/>
    <property type="evidence" value="ECO:0007669"/>
    <property type="project" value="TreeGrafter"/>
</dbReference>
<evidence type="ECO:0000313" key="11">
    <source>
        <dbReference type="Proteomes" id="UP000515161"/>
    </source>
</evidence>
<keyword evidence="11" id="KW-1185">Reference proteome</keyword>
<evidence type="ECO:0000256" key="4">
    <source>
        <dbReference type="ARBA" id="ARBA00023040"/>
    </source>
</evidence>